<dbReference type="SUPFAM" id="SSF46955">
    <property type="entry name" value="Putative DNA-binding domain"/>
    <property type="match status" value="1"/>
</dbReference>
<gene>
    <name evidence="7" type="ORF">G3I46_12910</name>
</gene>
<proteinExistence type="predicted"/>
<evidence type="ECO:0000256" key="4">
    <source>
        <dbReference type="ARBA" id="ARBA00023163"/>
    </source>
</evidence>
<dbReference type="GO" id="GO:0003677">
    <property type="term" value="F:DNA binding"/>
    <property type="evidence" value="ECO:0007669"/>
    <property type="project" value="UniProtKB-KW"/>
</dbReference>
<evidence type="ECO:0000259" key="6">
    <source>
        <dbReference type="PROSITE" id="PS50937"/>
    </source>
</evidence>
<dbReference type="Gene3D" id="1.10.1660.10">
    <property type="match status" value="1"/>
</dbReference>
<dbReference type="GO" id="GO:0003700">
    <property type="term" value="F:DNA-binding transcription factor activity"/>
    <property type="evidence" value="ECO:0007669"/>
    <property type="project" value="InterPro"/>
</dbReference>
<feature type="domain" description="HTH merR-type" evidence="6">
    <location>
        <begin position="1"/>
        <end position="68"/>
    </location>
</feature>
<accession>A0A6N9UMJ2</accession>
<dbReference type="SMART" id="SM00422">
    <property type="entry name" value="HTH_MERR"/>
    <property type="match status" value="1"/>
</dbReference>
<sequence length="165" mass="17590">MGIGALAARFGLATHVLRHWESMGLLHPARDAGGRRRYGAGDLTRVATILVLKEAGLGLGAISSLSASVDRAARQEILRAEAEELRRRIAAARASLELIEGGLHCEHEDITECPNYRRRVAEQIGSRGPDDGRPSGAPRTRAARPHPAPSPARTPSRSPSEASPA</sequence>
<dbReference type="InterPro" id="IPR000551">
    <property type="entry name" value="MerR-type_HTH_dom"/>
</dbReference>
<dbReference type="CDD" id="cd00592">
    <property type="entry name" value="HTH_MerR-like"/>
    <property type="match status" value="1"/>
</dbReference>
<evidence type="ECO:0000256" key="1">
    <source>
        <dbReference type="ARBA" id="ARBA00022491"/>
    </source>
</evidence>
<dbReference type="PRINTS" id="PR00040">
    <property type="entry name" value="HTHMERR"/>
</dbReference>
<dbReference type="InterPro" id="IPR047057">
    <property type="entry name" value="MerR_fam"/>
</dbReference>
<dbReference type="PANTHER" id="PTHR30204:SF69">
    <property type="entry name" value="MERR-FAMILY TRANSCRIPTIONAL REGULATOR"/>
    <property type="match status" value="1"/>
</dbReference>
<keyword evidence="8" id="KW-1185">Reference proteome</keyword>
<keyword evidence="3" id="KW-0238">DNA-binding</keyword>
<dbReference type="Proteomes" id="UP000469545">
    <property type="component" value="Unassembled WGS sequence"/>
</dbReference>
<dbReference type="InterPro" id="IPR009061">
    <property type="entry name" value="DNA-bd_dom_put_sf"/>
</dbReference>
<evidence type="ECO:0000256" key="2">
    <source>
        <dbReference type="ARBA" id="ARBA00023015"/>
    </source>
</evidence>
<organism evidence="7 8">
    <name type="scientific">Streptomyces coelicoflavus</name>
    <dbReference type="NCBI Taxonomy" id="285562"/>
    <lineage>
        <taxon>Bacteria</taxon>
        <taxon>Bacillati</taxon>
        <taxon>Actinomycetota</taxon>
        <taxon>Actinomycetes</taxon>
        <taxon>Kitasatosporales</taxon>
        <taxon>Streptomycetaceae</taxon>
        <taxon>Streptomyces</taxon>
    </lineage>
</organism>
<comment type="caution">
    <text evidence="7">The sequence shown here is derived from an EMBL/GenBank/DDBJ whole genome shotgun (WGS) entry which is preliminary data.</text>
</comment>
<keyword evidence="1" id="KW-0678">Repressor</keyword>
<evidence type="ECO:0000256" key="3">
    <source>
        <dbReference type="ARBA" id="ARBA00023125"/>
    </source>
</evidence>
<keyword evidence="2" id="KW-0805">Transcription regulation</keyword>
<dbReference type="Pfam" id="PF13411">
    <property type="entry name" value="MerR_1"/>
    <property type="match status" value="1"/>
</dbReference>
<feature type="compositionally biased region" description="Low complexity" evidence="5">
    <location>
        <begin position="153"/>
        <end position="165"/>
    </location>
</feature>
<evidence type="ECO:0000313" key="8">
    <source>
        <dbReference type="Proteomes" id="UP000469545"/>
    </source>
</evidence>
<keyword evidence="4" id="KW-0804">Transcription</keyword>
<reference evidence="7 8" key="1">
    <citation type="submission" date="2020-01" db="EMBL/GenBank/DDBJ databases">
        <title>Insect and environment-associated Actinomycetes.</title>
        <authorList>
            <person name="Currrie C."/>
            <person name="Chevrette M."/>
            <person name="Carlson C."/>
            <person name="Stubbendieck R."/>
            <person name="Wendt-Pienkowski E."/>
        </authorList>
    </citation>
    <scope>NUCLEOTIDE SEQUENCE [LARGE SCALE GENOMIC DNA]</scope>
    <source>
        <strain evidence="7 8">SID14172</strain>
    </source>
</reference>
<dbReference type="PROSITE" id="PS50937">
    <property type="entry name" value="HTH_MERR_2"/>
    <property type="match status" value="1"/>
</dbReference>
<protein>
    <submittedName>
        <fullName evidence="7">MerR family transcriptional regulator</fullName>
    </submittedName>
</protein>
<dbReference type="PANTHER" id="PTHR30204">
    <property type="entry name" value="REDOX-CYCLING DRUG-SENSING TRANSCRIPTIONAL ACTIVATOR SOXR"/>
    <property type="match status" value="1"/>
</dbReference>
<dbReference type="AlphaFoldDB" id="A0A6N9UMJ2"/>
<dbReference type="EMBL" id="JAAGMB010000283">
    <property type="protein sequence ID" value="NEB17403.1"/>
    <property type="molecule type" value="Genomic_DNA"/>
</dbReference>
<name>A0A6N9UMJ2_9ACTN</name>
<evidence type="ECO:0000256" key="5">
    <source>
        <dbReference type="SAM" id="MobiDB-lite"/>
    </source>
</evidence>
<feature type="region of interest" description="Disordered" evidence="5">
    <location>
        <begin position="122"/>
        <end position="165"/>
    </location>
</feature>
<evidence type="ECO:0000313" key="7">
    <source>
        <dbReference type="EMBL" id="NEB17403.1"/>
    </source>
</evidence>